<reference evidence="5 6" key="1">
    <citation type="submission" date="2020-07" db="EMBL/GenBank/DDBJ databases">
        <title>Sequencing the genomes of 1000 actinobacteria strains.</title>
        <authorList>
            <person name="Klenk H.-P."/>
        </authorList>
    </citation>
    <scope>NUCLEOTIDE SEQUENCE [LARGE SCALE GENOMIC DNA]</scope>
    <source>
        <strain evidence="5 6">CXB654</strain>
    </source>
</reference>
<dbReference type="InterPro" id="IPR028081">
    <property type="entry name" value="Leu-bd"/>
</dbReference>
<comment type="caution">
    <text evidence="5">The sequence shown here is derived from an EMBL/GenBank/DDBJ whole genome shotgun (WGS) entry which is preliminary data.</text>
</comment>
<dbReference type="CDD" id="cd06343">
    <property type="entry name" value="PBP1_ABC_ligand_binding-like"/>
    <property type="match status" value="1"/>
</dbReference>
<evidence type="ECO:0000256" key="3">
    <source>
        <dbReference type="SAM" id="SignalP"/>
    </source>
</evidence>
<feature type="chain" id="PRO_5032617555" evidence="3">
    <location>
        <begin position="25"/>
        <end position="441"/>
    </location>
</feature>
<proteinExistence type="inferred from homology"/>
<keyword evidence="6" id="KW-1185">Reference proteome</keyword>
<dbReference type="PROSITE" id="PS51257">
    <property type="entry name" value="PROKAR_LIPOPROTEIN"/>
    <property type="match status" value="1"/>
</dbReference>
<keyword evidence="2 3" id="KW-0732">Signal</keyword>
<evidence type="ECO:0000256" key="1">
    <source>
        <dbReference type="ARBA" id="ARBA00010062"/>
    </source>
</evidence>
<dbReference type="AlphaFoldDB" id="A0A852TTD0"/>
<accession>A0A852TTD0</accession>
<evidence type="ECO:0000313" key="6">
    <source>
        <dbReference type="Proteomes" id="UP000589036"/>
    </source>
</evidence>
<dbReference type="RefSeq" id="WP_179643251.1">
    <property type="nucleotide sequence ID" value="NZ_BAAAYY010000026.1"/>
</dbReference>
<dbReference type="PANTHER" id="PTHR47235:SF1">
    <property type="entry name" value="BLR6548 PROTEIN"/>
    <property type="match status" value="1"/>
</dbReference>
<dbReference type="InterPro" id="IPR028082">
    <property type="entry name" value="Peripla_BP_I"/>
</dbReference>
<dbReference type="SUPFAM" id="SSF53822">
    <property type="entry name" value="Periplasmic binding protein-like I"/>
    <property type="match status" value="1"/>
</dbReference>
<comment type="similarity">
    <text evidence="1">Belongs to the leucine-binding protein family.</text>
</comment>
<dbReference type="Pfam" id="PF13458">
    <property type="entry name" value="Peripla_BP_6"/>
    <property type="match status" value="1"/>
</dbReference>
<organism evidence="5 6">
    <name type="scientific">Spinactinospora alkalitolerans</name>
    <dbReference type="NCBI Taxonomy" id="687207"/>
    <lineage>
        <taxon>Bacteria</taxon>
        <taxon>Bacillati</taxon>
        <taxon>Actinomycetota</taxon>
        <taxon>Actinomycetes</taxon>
        <taxon>Streptosporangiales</taxon>
        <taxon>Nocardiopsidaceae</taxon>
        <taxon>Spinactinospora</taxon>
    </lineage>
</organism>
<evidence type="ECO:0000256" key="2">
    <source>
        <dbReference type="ARBA" id="ARBA00022729"/>
    </source>
</evidence>
<feature type="domain" description="Leucine-binding protein" evidence="4">
    <location>
        <begin position="46"/>
        <end position="401"/>
    </location>
</feature>
<dbReference type="Gene3D" id="3.40.50.2300">
    <property type="match status" value="2"/>
</dbReference>
<evidence type="ECO:0000313" key="5">
    <source>
        <dbReference type="EMBL" id="NYE47269.1"/>
    </source>
</evidence>
<protein>
    <submittedName>
        <fullName evidence="5">ABC-type branched-subunit amino acid transport system substrate-binding protein</fullName>
    </submittedName>
</protein>
<feature type="signal peptide" evidence="3">
    <location>
        <begin position="1"/>
        <end position="24"/>
    </location>
</feature>
<sequence length="441" mass="47069">MRSWKIPMAVAVAAAMLATSCGGAGETDDGQGADLDVSTGVTDDSIVIGTHHPLTGPAAPGYSQISVGAQAVFDYVNDNGGVNGRRIDYRVEDDGYDPTRTVEVTRKLVLEDEIFAMLGGLGTPTHSKVIDFLNDEGVPDLFVSSGALMWNDPGQYPLSYGFQVDYTKEAKIQGQFIAEEFPDARVGYFYQNDDYGSDSREGLGQYLSEQIVAEEPYESGITDIAPQISALQEAEADVVVCACVPNYMALAILESARIGYEPQFVVSSSGSDSTTLIGMLESFAAEAGEEDLPAETLLDGLISTGYLPQVNMEDDPWTQLYTEIHAEYVGDEAPLSNTMIYGMVQATMFAQVAKAVGPDLNRQSLLGALESREWSGPGTVPFASGADDHGGFAGASVTRFRAGEEPEVLQEARVTDSGGGEITGFDLERPAPDEVEFFDGA</sequence>
<dbReference type="EMBL" id="JACCCC010000001">
    <property type="protein sequence ID" value="NYE47269.1"/>
    <property type="molecule type" value="Genomic_DNA"/>
</dbReference>
<dbReference type="PANTHER" id="PTHR47235">
    <property type="entry name" value="BLR6548 PROTEIN"/>
    <property type="match status" value="1"/>
</dbReference>
<gene>
    <name evidence="5" type="ORF">HDA32_002389</name>
</gene>
<evidence type="ECO:0000259" key="4">
    <source>
        <dbReference type="Pfam" id="PF13458"/>
    </source>
</evidence>
<dbReference type="Proteomes" id="UP000589036">
    <property type="component" value="Unassembled WGS sequence"/>
</dbReference>
<name>A0A852TTD0_9ACTN</name>